<dbReference type="Proteomes" id="UP001145114">
    <property type="component" value="Unassembled WGS sequence"/>
</dbReference>
<sequence length="186" mass="21015">MAVRIASIGLSTLRIITLLVFVLFAILTLALNAHSLRKFKKYNPDDYPRDARPFVKKINRLHHALGFGMFTVVFTLLIFIPIVFWKRLTKFCPAFNFSFIRSSLAELISTTLVTLLWFVSAIAIVATRNDSVGSHTEGINRLRVLAADIAFFFLGFILLLVVISIDAWNFRSDRVGNHEKAAEVEA</sequence>
<accession>A0ACC1HAY8</accession>
<evidence type="ECO:0000313" key="2">
    <source>
        <dbReference type="Proteomes" id="UP001145114"/>
    </source>
</evidence>
<name>A0ACC1HAY8_9FUNG</name>
<evidence type="ECO:0000313" key="1">
    <source>
        <dbReference type="EMBL" id="KAJ1672811.1"/>
    </source>
</evidence>
<protein>
    <submittedName>
        <fullName evidence="1">Uncharacterized protein</fullName>
    </submittedName>
</protein>
<proteinExistence type="predicted"/>
<keyword evidence="2" id="KW-1185">Reference proteome</keyword>
<organism evidence="1 2">
    <name type="scientific">Spiromyces aspiralis</name>
    <dbReference type="NCBI Taxonomy" id="68401"/>
    <lineage>
        <taxon>Eukaryota</taxon>
        <taxon>Fungi</taxon>
        <taxon>Fungi incertae sedis</taxon>
        <taxon>Zoopagomycota</taxon>
        <taxon>Kickxellomycotina</taxon>
        <taxon>Kickxellomycetes</taxon>
        <taxon>Kickxellales</taxon>
        <taxon>Kickxellaceae</taxon>
        <taxon>Spiromyces</taxon>
    </lineage>
</organism>
<reference evidence="1" key="1">
    <citation type="submission" date="2022-06" db="EMBL/GenBank/DDBJ databases">
        <title>Phylogenomic reconstructions and comparative analyses of Kickxellomycotina fungi.</title>
        <authorList>
            <person name="Reynolds N.K."/>
            <person name="Stajich J.E."/>
            <person name="Barry K."/>
            <person name="Grigoriev I.V."/>
            <person name="Crous P."/>
            <person name="Smith M.E."/>
        </authorList>
    </citation>
    <scope>NUCLEOTIDE SEQUENCE</scope>
    <source>
        <strain evidence="1">RSA 2271</strain>
    </source>
</reference>
<feature type="non-terminal residue" evidence="1">
    <location>
        <position position="186"/>
    </location>
</feature>
<gene>
    <name evidence="1" type="ORF">EV182_006449</name>
</gene>
<dbReference type="EMBL" id="JAMZIH010007792">
    <property type="protein sequence ID" value="KAJ1672811.1"/>
    <property type="molecule type" value="Genomic_DNA"/>
</dbReference>
<comment type="caution">
    <text evidence="1">The sequence shown here is derived from an EMBL/GenBank/DDBJ whole genome shotgun (WGS) entry which is preliminary data.</text>
</comment>